<sequence length="148" mass="17293">MAIEDLSALDAMLLTKSSFLYKKLKATERRNSKEELPVSLLKTQRLELFLLYQSCPGYPKLLIFSTSVNLEILMLYTTLFSDGTFQSYPSDYLLLYIIFKAFMEKFVPLVYALSCTSLYTTSYFETIEIFYLIQIISYDTYCHATEHR</sequence>
<proteinExistence type="predicted"/>
<evidence type="ECO:0000313" key="2">
    <source>
        <dbReference type="Proteomes" id="UP000740883"/>
    </source>
</evidence>
<protein>
    <submittedName>
        <fullName evidence="1">Uncharacterized protein</fullName>
    </submittedName>
</protein>
<organism evidence="1 2">
    <name type="scientific">Nosema granulosis</name>
    <dbReference type="NCBI Taxonomy" id="83296"/>
    <lineage>
        <taxon>Eukaryota</taxon>
        <taxon>Fungi</taxon>
        <taxon>Fungi incertae sedis</taxon>
        <taxon>Microsporidia</taxon>
        <taxon>Nosematidae</taxon>
        <taxon>Nosema</taxon>
    </lineage>
</organism>
<name>A0A9P6GWY0_9MICR</name>
<dbReference type="EMBL" id="SBJO01000232">
    <property type="protein sequence ID" value="KAF9761963.1"/>
    <property type="molecule type" value="Genomic_DNA"/>
</dbReference>
<accession>A0A9P6GWY0</accession>
<reference evidence="1 2" key="1">
    <citation type="journal article" date="2020" name="Genome Biol. Evol.">
        <title>Comparative genomics of strictly vertically transmitted, feminizing microsporidia endosymbionts of amphipod crustaceans.</title>
        <authorList>
            <person name="Cormier A."/>
            <person name="Chebbi M.A."/>
            <person name="Giraud I."/>
            <person name="Wattier R."/>
            <person name="Teixeira M."/>
            <person name="Gilbert C."/>
            <person name="Rigaud T."/>
            <person name="Cordaux R."/>
        </authorList>
    </citation>
    <scope>NUCLEOTIDE SEQUENCE [LARGE SCALE GENOMIC DNA]</scope>
    <source>
        <strain evidence="1 2">Ou3-Ou53</strain>
    </source>
</reference>
<gene>
    <name evidence="1" type="ORF">NGRA_2303</name>
</gene>
<keyword evidence="2" id="KW-1185">Reference proteome</keyword>
<comment type="caution">
    <text evidence="1">The sequence shown here is derived from an EMBL/GenBank/DDBJ whole genome shotgun (WGS) entry which is preliminary data.</text>
</comment>
<dbReference type="Proteomes" id="UP000740883">
    <property type="component" value="Unassembled WGS sequence"/>
</dbReference>
<dbReference type="AlphaFoldDB" id="A0A9P6GWY0"/>
<evidence type="ECO:0000313" key="1">
    <source>
        <dbReference type="EMBL" id="KAF9761963.1"/>
    </source>
</evidence>
<dbReference type="OrthoDB" id="6154864at2759"/>